<dbReference type="InterPro" id="IPR011010">
    <property type="entry name" value="DNA_brk_join_enz"/>
</dbReference>
<accession>D9SDF5</accession>
<evidence type="ECO:0000256" key="1">
    <source>
        <dbReference type="ARBA" id="ARBA00023172"/>
    </source>
</evidence>
<dbReference type="AlphaFoldDB" id="D9SDF5"/>
<dbReference type="Pfam" id="PF00589">
    <property type="entry name" value="Phage_integrase"/>
    <property type="match status" value="1"/>
</dbReference>
<protein>
    <submittedName>
        <fullName evidence="3">Integrase family protein</fullName>
    </submittedName>
</protein>
<dbReference type="EMBL" id="CP002159">
    <property type="protein sequence ID" value="ADL56753.1"/>
    <property type="molecule type" value="Genomic_DNA"/>
</dbReference>
<dbReference type="PROSITE" id="PS51898">
    <property type="entry name" value="TYR_RECOMBINASE"/>
    <property type="match status" value="1"/>
</dbReference>
<dbReference type="GO" id="GO:0006310">
    <property type="term" value="P:DNA recombination"/>
    <property type="evidence" value="ECO:0007669"/>
    <property type="project" value="UniProtKB-KW"/>
</dbReference>
<dbReference type="SUPFAM" id="SSF56349">
    <property type="entry name" value="DNA breaking-rejoining enzymes"/>
    <property type="match status" value="1"/>
</dbReference>
<dbReference type="Proteomes" id="UP000001235">
    <property type="component" value="Chromosome"/>
</dbReference>
<keyword evidence="4" id="KW-1185">Reference proteome</keyword>
<dbReference type="STRING" id="395494.Galf_2758"/>
<dbReference type="InterPro" id="IPR013762">
    <property type="entry name" value="Integrase-like_cat_sf"/>
</dbReference>
<sequence length="709" mass="79505">MSDTFKDLSAASSVPAMSESGRRIDEALRLFPLENLQYLDRESAIRCQTILGHGSRFGMWETPDAMIGRKQFRSSQCVDLRKRLKNFIPGATISTISLPSLDALLDEGVLWMTRYALLLRIGPSGMNKGNGRSLDVTMIATRLYAIVPQILAKGILRSLELDSREYEVFVRYLTSNAVRELNNIDKAIGVEFRRMRMLADQMLWRDALLKADISITTNPKGEAVMPAAQSISIPYPPIPDDYLAEMGPRILWLVRDLAPNLLSMFESIPELFSDILFIPGSNHKKAKAARLGPQLSQYNWRDRNGEAIIAPPFPLKLGRKLNGRDPYAWPPRYWENMSILAVTLQAAHLWVALLGMGGRISEISSLKRDCIDWARDGKPFANGKTFKLSANFAGTDRDWPAPEILVQALAQQARLVSAWERIARLVKGLSQEDNEMLVFDGEHLWASLGAGQNDPESQLMSFGQALQKLAERTGLTPKPGGKNLHPHRFRKTIARLVGIAIVDSPRVLMKLFGHKDIAMTLGYILTDKALQVEIDQVARELRIMRCQEVIEDMHTALHTPDASKFGGHGGGAAPFITEAVKTHEEELHRTGQLWDANSSYELSVILTGNGQYFRMTRPGVVCLKESREAGPCTCDSTCINRIEEKTARRDVRKVIPVLIDEGKRALVENQLLLVADKVQQINEEILRFDDIKEEFVNHPDVVLLREAVE</sequence>
<name>D9SDF5_GALCS</name>
<dbReference type="HOGENOM" id="CLU_414971_0_0_4"/>
<dbReference type="RefSeq" id="WP_013294655.1">
    <property type="nucleotide sequence ID" value="NC_014394.1"/>
</dbReference>
<dbReference type="Gene3D" id="1.10.443.10">
    <property type="entry name" value="Intergrase catalytic core"/>
    <property type="match status" value="1"/>
</dbReference>
<evidence type="ECO:0000259" key="2">
    <source>
        <dbReference type="PROSITE" id="PS51898"/>
    </source>
</evidence>
<dbReference type="GO" id="GO:0015074">
    <property type="term" value="P:DNA integration"/>
    <property type="evidence" value="ECO:0007669"/>
    <property type="project" value="InterPro"/>
</dbReference>
<reference evidence="3 4" key="1">
    <citation type="submission" date="2010-08" db="EMBL/GenBank/DDBJ databases">
        <title>Complete sequence of Gallionella capsiferriformans ES-2.</title>
        <authorList>
            <consortium name="US DOE Joint Genome Institute"/>
            <person name="Lucas S."/>
            <person name="Copeland A."/>
            <person name="Lapidus A."/>
            <person name="Cheng J.-F."/>
            <person name="Bruce D."/>
            <person name="Goodwin L."/>
            <person name="Pitluck S."/>
            <person name="Chertkov O."/>
            <person name="Davenport K.W."/>
            <person name="Detter J.C."/>
            <person name="Han C."/>
            <person name="Tapia R."/>
            <person name="Land M."/>
            <person name="Hauser L."/>
            <person name="Chang Y.-J."/>
            <person name="Jeffries C."/>
            <person name="Kyrpides N."/>
            <person name="Ivanova N."/>
            <person name="Mikhailova N."/>
            <person name="Shelobolina E.S."/>
            <person name="Picardal F."/>
            <person name="Roden E."/>
            <person name="Emerson D."/>
            <person name="Woyke T."/>
        </authorList>
    </citation>
    <scope>NUCLEOTIDE SEQUENCE [LARGE SCALE GENOMIC DNA]</scope>
    <source>
        <strain evidence="3 4">ES-2</strain>
    </source>
</reference>
<gene>
    <name evidence="3" type="ordered locus">Galf_2758</name>
</gene>
<dbReference type="eggNOG" id="COG0582">
    <property type="taxonomic scope" value="Bacteria"/>
</dbReference>
<proteinExistence type="predicted"/>
<feature type="domain" description="Tyr recombinase" evidence="2">
    <location>
        <begin position="324"/>
        <end position="536"/>
    </location>
</feature>
<dbReference type="GO" id="GO:0003677">
    <property type="term" value="F:DNA binding"/>
    <property type="evidence" value="ECO:0007669"/>
    <property type="project" value="InterPro"/>
</dbReference>
<dbReference type="InterPro" id="IPR002104">
    <property type="entry name" value="Integrase_catalytic"/>
</dbReference>
<dbReference type="KEGG" id="gca:Galf_2758"/>
<evidence type="ECO:0000313" key="4">
    <source>
        <dbReference type="Proteomes" id="UP000001235"/>
    </source>
</evidence>
<dbReference type="OrthoDB" id="8767990at2"/>
<keyword evidence="1" id="KW-0233">DNA recombination</keyword>
<dbReference type="CDD" id="cd00397">
    <property type="entry name" value="DNA_BRE_C"/>
    <property type="match status" value="1"/>
</dbReference>
<organism evidence="3 4">
    <name type="scientific">Gallionella capsiferriformans (strain ES-2)</name>
    <name type="common">Gallionella ferruginea capsiferriformans (strain ES-2)</name>
    <dbReference type="NCBI Taxonomy" id="395494"/>
    <lineage>
        <taxon>Bacteria</taxon>
        <taxon>Pseudomonadati</taxon>
        <taxon>Pseudomonadota</taxon>
        <taxon>Betaproteobacteria</taxon>
        <taxon>Nitrosomonadales</taxon>
        <taxon>Gallionellaceae</taxon>
        <taxon>Gallionella</taxon>
    </lineage>
</organism>
<evidence type="ECO:0000313" key="3">
    <source>
        <dbReference type="EMBL" id="ADL56753.1"/>
    </source>
</evidence>